<keyword evidence="1" id="KW-0812">Transmembrane</keyword>
<protein>
    <submittedName>
        <fullName evidence="2">Uncharacterized protein</fullName>
    </submittedName>
</protein>
<comment type="caution">
    <text evidence="2">The sequence shown here is derived from an EMBL/GenBank/DDBJ whole genome shotgun (WGS) entry which is preliminary data.</text>
</comment>
<keyword evidence="1" id="KW-1133">Transmembrane helix</keyword>
<organism evidence="2 3">
    <name type="scientific">Mycena rosella</name>
    <name type="common">Pink bonnet</name>
    <name type="synonym">Agaricus rosellus</name>
    <dbReference type="NCBI Taxonomy" id="1033263"/>
    <lineage>
        <taxon>Eukaryota</taxon>
        <taxon>Fungi</taxon>
        <taxon>Dikarya</taxon>
        <taxon>Basidiomycota</taxon>
        <taxon>Agaricomycotina</taxon>
        <taxon>Agaricomycetes</taxon>
        <taxon>Agaricomycetidae</taxon>
        <taxon>Agaricales</taxon>
        <taxon>Marasmiineae</taxon>
        <taxon>Mycenaceae</taxon>
        <taxon>Mycena</taxon>
    </lineage>
</organism>
<sequence length="249" mass="25802">FPPRTFLAFSFFLLPFNFLSSCRHASFFPLDLHTRVFSFLPLYTYIGMFFQAIVVAACAANLVGALPVPVATISTGIPGDIPFATAFPNGFLPFSASPVGTTFAAGATPITTVITSSIQGVGTFIPTTFTRTIEPTTTSTGIPGASPFAVYGSTFTEPSFIPVQVAVSESAVATRVQTVQLGGGTFGILTKTDFTIVPVATGIPGAVTDTAAPAALTESAVTTRTDSGFGTFKFTTTVFSAIPAQSFTA</sequence>
<evidence type="ECO:0000313" key="2">
    <source>
        <dbReference type="EMBL" id="KAJ7693155.1"/>
    </source>
</evidence>
<proteinExistence type="predicted"/>
<keyword evidence="3" id="KW-1185">Reference proteome</keyword>
<feature type="non-terminal residue" evidence="2">
    <location>
        <position position="1"/>
    </location>
</feature>
<keyword evidence="1" id="KW-0472">Membrane</keyword>
<reference evidence="2" key="1">
    <citation type="submission" date="2023-03" db="EMBL/GenBank/DDBJ databases">
        <title>Massive genome expansion in bonnet fungi (Mycena s.s.) driven by repeated elements and novel gene families across ecological guilds.</title>
        <authorList>
            <consortium name="Lawrence Berkeley National Laboratory"/>
            <person name="Harder C.B."/>
            <person name="Miyauchi S."/>
            <person name="Viragh M."/>
            <person name="Kuo A."/>
            <person name="Thoen E."/>
            <person name="Andreopoulos B."/>
            <person name="Lu D."/>
            <person name="Skrede I."/>
            <person name="Drula E."/>
            <person name="Henrissat B."/>
            <person name="Morin E."/>
            <person name="Kohler A."/>
            <person name="Barry K."/>
            <person name="LaButti K."/>
            <person name="Morin E."/>
            <person name="Salamov A."/>
            <person name="Lipzen A."/>
            <person name="Mereny Z."/>
            <person name="Hegedus B."/>
            <person name="Baldrian P."/>
            <person name="Stursova M."/>
            <person name="Weitz H."/>
            <person name="Taylor A."/>
            <person name="Grigoriev I.V."/>
            <person name="Nagy L.G."/>
            <person name="Martin F."/>
            <person name="Kauserud H."/>
        </authorList>
    </citation>
    <scope>NUCLEOTIDE SEQUENCE</scope>
    <source>
        <strain evidence="2">CBHHK067</strain>
    </source>
</reference>
<feature type="transmembrane region" description="Helical" evidence="1">
    <location>
        <begin position="41"/>
        <end position="63"/>
    </location>
</feature>
<evidence type="ECO:0000313" key="3">
    <source>
        <dbReference type="Proteomes" id="UP001221757"/>
    </source>
</evidence>
<dbReference type="AlphaFoldDB" id="A0AAD7DJZ4"/>
<dbReference type="Proteomes" id="UP001221757">
    <property type="component" value="Unassembled WGS sequence"/>
</dbReference>
<name>A0AAD7DJZ4_MYCRO</name>
<accession>A0AAD7DJZ4</accession>
<gene>
    <name evidence="2" type="ORF">B0H17DRAFT_1279780</name>
</gene>
<evidence type="ECO:0000256" key="1">
    <source>
        <dbReference type="SAM" id="Phobius"/>
    </source>
</evidence>
<dbReference type="EMBL" id="JARKIE010000047">
    <property type="protein sequence ID" value="KAJ7693155.1"/>
    <property type="molecule type" value="Genomic_DNA"/>
</dbReference>